<dbReference type="SMART" id="SM00146">
    <property type="entry name" value="PI3Kc"/>
    <property type="match status" value="1"/>
</dbReference>
<dbReference type="Pfam" id="PF00454">
    <property type="entry name" value="PI3_PI4_kinase"/>
    <property type="match status" value="1"/>
</dbReference>
<comment type="caution">
    <text evidence="8">The sequence shown here is derived from an EMBL/GenBank/DDBJ whole genome shotgun (WGS) entry which is preliminary data.</text>
</comment>
<evidence type="ECO:0000259" key="7">
    <source>
        <dbReference type="PROSITE" id="PS51189"/>
    </source>
</evidence>
<organism evidence="8 9">
    <name type="scientific">Argiope bruennichi</name>
    <name type="common">Wasp spider</name>
    <name type="synonym">Aranea bruennichi</name>
    <dbReference type="NCBI Taxonomy" id="94029"/>
    <lineage>
        <taxon>Eukaryota</taxon>
        <taxon>Metazoa</taxon>
        <taxon>Ecdysozoa</taxon>
        <taxon>Arthropoda</taxon>
        <taxon>Chelicerata</taxon>
        <taxon>Arachnida</taxon>
        <taxon>Araneae</taxon>
        <taxon>Araneomorphae</taxon>
        <taxon>Entelegynae</taxon>
        <taxon>Araneoidea</taxon>
        <taxon>Araneidae</taxon>
        <taxon>Argiope</taxon>
    </lineage>
</organism>
<gene>
    <name evidence="8" type="ORF">HNY73_015444</name>
</gene>
<dbReference type="PANTHER" id="PTHR37079:SF4">
    <property type="entry name" value="SERINE_THREONINE-PROTEIN KINASE ATM"/>
    <property type="match status" value="1"/>
</dbReference>
<evidence type="ECO:0000256" key="4">
    <source>
        <dbReference type="ARBA" id="ARBA00047899"/>
    </source>
</evidence>
<dbReference type="GO" id="GO:0004674">
    <property type="term" value="F:protein serine/threonine kinase activity"/>
    <property type="evidence" value="ECO:0007669"/>
    <property type="project" value="UniProtKB-KW"/>
</dbReference>
<evidence type="ECO:0000256" key="1">
    <source>
        <dbReference type="ARBA" id="ARBA00022527"/>
    </source>
</evidence>
<keyword evidence="3 8" id="KW-0418">Kinase</keyword>
<evidence type="ECO:0000256" key="5">
    <source>
        <dbReference type="SAM" id="MobiDB-lite"/>
    </source>
</evidence>
<dbReference type="FunFam" id="3.30.1010.10:FF:000015">
    <property type="entry name" value="Serine-protein kinase ATM"/>
    <property type="match status" value="1"/>
</dbReference>
<dbReference type="Gene3D" id="3.30.1010.10">
    <property type="entry name" value="Phosphatidylinositol 3-kinase Catalytic Subunit, Chain A, domain 4"/>
    <property type="match status" value="1"/>
</dbReference>
<dbReference type="Proteomes" id="UP000807504">
    <property type="component" value="Unassembled WGS sequence"/>
</dbReference>
<evidence type="ECO:0000313" key="8">
    <source>
        <dbReference type="EMBL" id="KAF8778750.1"/>
    </source>
</evidence>
<dbReference type="InterPro" id="IPR038980">
    <property type="entry name" value="ATM_plant"/>
</dbReference>
<accession>A0A8T0ESB2</accession>
<evidence type="ECO:0000256" key="3">
    <source>
        <dbReference type="ARBA" id="ARBA00022777"/>
    </source>
</evidence>
<dbReference type="PROSITE" id="PS51189">
    <property type="entry name" value="FAT"/>
    <property type="match status" value="1"/>
</dbReference>
<evidence type="ECO:0000313" key="9">
    <source>
        <dbReference type="Proteomes" id="UP000807504"/>
    </source>
</evidence>
<dbReference type="InterPro" id="IPR044107">
    <property type="entry name" value="PIKKc_ATM"/>
</dbReference>
<reference evidence="8" key="1">
    <citation type="journal article" date="2020" name="bioRxiv">
        <title>Chromosome-level reference genome of the European wasp spider Argiope bruennichi: a resource for studies on range expansion and evolutionary adaptation.</title>
        <authorList>
            <person name="Sheffer M.M."/>
            <person name="Hoppe A."/>
            <person name="Krehenwinkel H."/>
            <person name="Uhl G."/>
            <person name="Kuss A.W."/>
            <person name="Jensen L."/>
            <person name="Jensen C."/>
            <person name="Gillespie R.G."/>
            <person name="Hoff K.J."/>
            <person name="Prost S."/>
        </authorList>
    </citation>
    <scope>NUCLEOTIDE SEQUENCE</scope>
</reference>
<dbReference type="CDD" id="cd05171">
    <property type="entry name" value="PIKKc_ATM"/>
    <property type="match status" value="1"/>
</dbReference>
<evidence type="ECO:0000259" key="6">
    <source>
        <dbReference type="PROSITE" id="PS50290"/>
    </source>
</evidence>
<reference evidence="8" key="2">
    <citation type="submission" date="2020-06" db="EMBL/GenBank/DDBJ databases">
        <authorList>
            <person name="Sheffer M."/>
        </authorList>
    </citation>
    <scope>NUCLEOTIDE SEQUENCE</scope>
</reference>
<dbReference type="GO" id="GO:0006281">
    <property type="term" value="P:DNA repair"/>
    <property type="evidence" value="ECO:0007669"/>
    <property type="project" value="InterPro"/>
</dbReference>
<feature type="domain" description="PI3K/PI4K catalytic" evidence="6">
    <location>
        <begin position="252"/>
        <end position="533"/>
    </location>
</feature>
<keyword evidence="9" id="KW-1185">Reference proteome</keyword>
<dbReference type="InterPro" id="IPR036940">
    <property type="entry name" value="PI3/4_kinase_cat_sf"/>
</dbReference>
<dbReference type="InterPro" id="IPR011009">
    <property type="entry name" value="Kinase-like_dom_sf"/>
</dbReference>
<dbReference type="AlphaFoldDB" id="A0A8T0ESB2"/>
<dbReference type="PANTHER" id="PTHR37079">
    <property type="entry name" value="SERINE/THREONINE-PROTEIN KINASE ATM"/>
    <property type="match status" value="1"/>
</dbReference>
<feature type="region of interest" description="Disordered" evidence="5">
    <location>
        <begin position="498"/>
        <end position="533"/>
    </location>
</feature>
<proteinExistence type="predicted"/>
<dbReference type="Gene3D" id="1.10.1070.11">
    <property type="entry name" value="Phosphatidylinositol 3-/4-kinase, catalytic domain"/>
    <property type="match status" value="2"/>
</dbReference>
<dbReference type="InterPro" id="IPR000403">
    <property type="entry name" value="PI3/4_kinase_cat_dom"/>
</dbReference>
<sequence>MRDLEKSQRKLHLTLTRQANIDQEEMESVEADKKRFLEKAINNYLQCLRGSDTHDLWIFRLISLWFQNLDDDVINKIIKEKVSDLQTYKFLPLMYQLAARMGTQASNIFTQTLLLLIKNITVDHPHHSLPVILALNNADKDPADKKEITDQTAHLQQAEVPAVKERMNSAKKLLSVLLKSKISHLVKNYSDLCDAYIALAYLGVPKNTKRGIIPKDQPLLKFQDLQKIPVITEEVKIDRSCEYKNIVGIHSFHNEFRMCGGITLPKVIKCIGMDGKEREQLVKGSDDLRQDAVMQQVFGLVNCLLKQKMETRQRKLHIRTYKVVPVSRRSGVLQWCEGTQVLSHYLVGPGGAHARYYPTMATPQDSCLSVLKRQIYDSICAEFPPVFRYFFLENFPEPSAWFERRQSYIKSVAASSIVGYIMGLGIAFEKGKILATPETVPFRLTRDVVDGMGINGVEGTFKRCCEKTLEVMRNSQDVLLPILEVLLHDPLSQYLGRKSFNETPAETPRLGGRRSNEYRRSSQSADTASKRPK</sequence>
<dbReference type="SUPFAM" id="SSF56112">
    <property type="entry name" value="Protein kinase-like (PK-like)"/>
    <property type="match status" value="1"/>
</dbReference>
<evidence type="ECO:0000256" key="2">
    <source>
        <dbReference type="ARBA" id="ARBA00022679"/>
    </source>
</evidence>
<dbReference type="PROSITE" id="PS00915">
    <property type="entry name" value="PI3_4_KINASE_1"/>
    <property type="match status" value="1"/>
</dbReference>
<dbReference type="EMBL" id="JABXBU010002072">
    <property type="protein sequence ID" value="KAF8778750.1"/>
    <property type="molecule type" value="Genomic_DNA"/>
</dbReference>
<comment type="catalytic activity">
    <reaction evidence="4">
        <text>L-threonyl-[protein] + ATP = O-phospho-L-threonyl-[protein] + ADP + H(+)</text>
        <dbReference type="Rhea" id="RHEA:46608"/>
        <dbReference type="Rhea" id="RHEA-COMP:11060"/>
        <dbReference type="Rhea" id="RHEA-COMP:11605"/>
        <dbReference type="ChEBI" id="CHEBI:15378"/>
        <dbReference type="ChEBI" id="CHEBI:30013"/>
        <dbReference type="ChEBI" id="CHEBI:30616"/>
        <dbReference type="ChEBI" id="CHEBI:61977"/>
        <dbReference type="ChEBI" id="CHEBI:456216"/>
        <dbReference type="EC" id="2.7.11.1"/>
    </reaction>
</comment>
<protein>
    <submittedName>
        <fullName evidence="8">Serine-protein kinase ATM like protein</fullName>
    </submittedName>
</protein>
<feature type="domain" description="FAT" evidence="7">
    <location>
        <begin position="1"/>
        <end position="138"/>
    </location>
</feature>
<dbReference type="InterPro" id="IPR018936">
    <property type="entry name" value="PI3/4_kinase_CS"/>
</dbReference>
<keyword evidence="1" id="KW-0723">Serine/threonine-protein kinase</keyword>
<keyword evidence="2" id="KW-0808">Transferase</keyword>
<name>A0A8T0ESB2_ARGBR</name>
<dbReference type="InterPro" id="IPR014009">
    <property type="entry name" value="PIK_FAT"/>
</dbReference>
<dbReference type="PROSITE" id="PS50290">
    <property type="entry name" value="PI3_4_KINASE_3"/>
    <property type="match status" value="1"/>
</dbReference>